<comment type="caution">
    <text evidence="2">The sequence shown here is derived from an EMBL/GenBank/DDBJ whole genome shotgun (WGS) entry which is preliminary data.</text>
</comment>
<feature type="region of interest" description="Disordered" evidence="1">
    <location>
        <begin position="35"/>
        <end position="56"/>
    </location>
</feature>
<reference evidence="3" key="1">
    <citation type="journal article" date="2019" name="Int. J. Syst. Evol. Microbiol.">
        <title>The Global Catalogue of Microorganisms (GCM) 10K type strain sequencing project: providing services to taxonomists for standard genome sequencing and annotation.</title>
        <authorList>
            <consortium name="The Broad Institute Genomics Platform"/>
            <consortium name="The Broad Institute Genome Sequencing Center for Infectious Disease"/>
            <person name="Wu L."/>
            <person name="Ma J."/>
        </authorList>
    </citation>
    <scope>NUCLEOTIDE SEQUENCE [LARGE SCALE GENOMIC DNA]</scope>
    <source>
        <strain evidence="3">JCM 3367</strain>
    </source>
</reference>
<name>A0ABP6AY31_9ACTN</name>
<sequence length="168" mass="17325">MVTEQTTHEKLGFTDDEWGLLVGLPEAVVTAASAVESDSGRRSRAESAAGHEVISAGRESASPLVNAVAVELLSRVGDPEAGEMPPAITPADPAATVADTLVRARAAAALLEGRASEGESGAYRHWLTEIADAVVTATRSGGLLGIGGEQVTEAERHFRDELAAILAD</sequence>
<evidence type="ECO:0000256" key="1">
    <source>
        <dbReference type="SAM" id="MobiDB-lite"/>
    </source>
</evidence>
<dbReference type="Proteomes" id="UP001499978">
    <property type="component" value="Unassembled WGS sequence"/>
</dbReference>
<evidence type="ECO:0000313" key="3">
    <source>
        <dbReference type="Proteomes" id="UP001499978"/>
    </source>
</evidence>
<protein>
    <submittedName>
        <fullName evidence="2">Uncharacterized protein</fullName>
    </submittedName>
</protein>
<evidence type="ECO:0000313" key="2">
    <source>
        <dbReference type="EMBL" id="GAA2527559.1"/>
    </source>
</evidence>
<organism evidence="2 3">
    <name type="scientific">Pilimelia columellifera subsp. columellifera</name>
    <dbReference type="NCBI Taxonomy" id="706583"/>
    <lineage>
        <taxon>Bacteria</taxon>
        <taxon>Bacillati</taxon>
        <taxon>Actinomycetota</taxon>
        <taxon>Actinomycetes</taxon>
        <taxon>Micromonosporales</taxon>
        <taxon>Micromonosporaceae</taxon>
        <taxon>Pilimelia</taxon>
    </lineage>
</organism>
<gene>
    <name evidence="2" type="ORF">GCM10010201_27970</name>
</gene>
<keyword evidence="3" id="KW-1185">Reference proteome</keyword>
<accession>A0ABP6AY31</accession>
<proteinExistence type="predicted"/>
<dbReference type="EMBL" id="BAAARY010000013">
    <property type="protein sequence ID" value="GAA2527559.1"/>
    <property type="molecule type" value="Genomic_DNA"/>
</dbReference>